<dbReference type="GO" id="GO:0051539">
    <property type="term" value="F:4 iron, 4 sulfur cluster binding"/>
    <property type="evidence" value="ECO:0007669"/>
    <property type="project" value="TreeGrafter"/>
</dbReference>
<dbReference type="InterPro" id="IPR000808">
    <property type="entry name" value="Mrp-like_CS"/>
</dbReference>
<dbReference type="InterPro" id="IPR027417">
    <property type="entry name" value="P-loop_NTPase"/>
</dbReference>
<gene>
    <name evidence="3" type="ORF">Nepgr_027596</name>
</gene>
<dbReference type="GO" id="GO:0005524">
    <property type="term" value="F:ATP binding"/>
    <property type="evidence" value="ECO:0007669"/>
    <property type="project" value="UniProtKB-KW"/>
</dbReference>
<dbReference type="Proteomes" id="UP001279734">
    <property type="component" value="Unassembled WGS sequence"/>
</dbReference>
<keyword evidence="4" id="KW-1185">Reference proteome</keyword>
<protein>
    <submittedName>
        <fullName evidence="3">Uncharacterized protein</fullName>
    </submittedName>
</protein>
<proteinExistence type="predicted"/>
<dbReference type="InterPro" id="IPR033756">
    <property type="entry name" value="YlxH/NBP35"/>
</dbReference>
<keyword evidence="1" id="KW-0547">Nucleotide-binding</keyword>
<keyword evidence="2" id="KW-0067">ATP-binding</keyword>
<dbReference type="GO" id="GO:0009570">
    <property type="term" value="C:chloroplast stroma"/>
    <property type="evidence" value="ECO:0007669"/>
    <property type="project" value="TreeGrafter"/>
</dbReference>
<dbReference type="SUPFAM" id="SSF52540">
    <property type="entry name" value="P-loop containing nucleoside triphosphate hydrolases"/>
    <property type="match status" value="1"/>
</dbReference>
<sequence length="114" mass="12447">MGARVGIFYADAYGPSLPTMVSPEHRLLEMNPEKRTIIPIEYLEVKLVSFGFAGQGRVVMRGPMVPEVINQLLTIAKWGELDYLIIDIPPGTGDIPITLCQIVPLTAAVIVTTP</sequence>
<dbReference type="PROSITE" id="PS01215">
    <property type="entry name" value="MRP"/>
    <property type="match status" value="1"/>
</dbReference>
<comment type="caution">
    <text evidence="3">The sequence shown here is derived from an EMBL/GenBank/DDBJ whole genome shotgun (WGS) entry which is preliminary data.</text>
</comment>
<dbReference type="GO" id="GO:0016226">
    <property type="term" value="P:iron-sulfur cluster assembly"/>
    <property type="evidence" value="ECO:0007669"/>
    <property type="project" value="InterPro"/>
</dbReference>
<dbReference type="PANTHER" id="PTHR42961:SF2">
    <property type="entry name" value="IRON-SULFUR PROTEIN NUBPL"/>
    <property type="match status" value="1"/>
</dbReference>
<dbReference type="AlphaFoldDB" id="A0AAD3Y1K3"/>
<evidence type="ECO:0000313" key="4">
    <source>
        <dbReference type="Proteomes" id="UP001279734"/>
    </source>
</evidence>
<evidence type="ECO:0000313" key="3">
    <source>
        <dbReference type="EMBL" id="GMH25753.1"/>
    </source>
</evidence>
<name>A0AAD3Y1K3_NEPGR</name>
<evidence type="ECO:0000256" key="2">
    <source>
        <dbReference type="ARBA" id="ARBA00022840"/>
    </source>
</evidence>
<dbReference type="Pfam" id="PF10609">
    <property type="entry name" value="ParA"/>
    <property type="match status" value="1"/>
</dbReference>
<organism evidence="3 4">
    <name type="scientific">Nepenthes gracilis</name>
    <name type="common">Slender pitcher plant</name>
    <dbReference type="NCBI Taxonomy" id="150966"/>
    <lineage>
        <taxon>Eukaryota</taxon>
        <taxon>Viridiplantae</taxon>
        <taxon>Streptophyta</taxon>
        <taxon>Embryophyta</taxon>
        <taxon>Tracheophyta</taxon>
        <taxon>Spermatophyta</taxon>
        <taxon>Magnoliopsida</taxon>
        <taxon>eudicotyledons</taxon>
        <taxon>Gunneridae</taxon>
        <taxon>Pentapetalae</taxon>
        <taxon>Caryophyllales</taxon>
        <taxon>Nepenthaceae</taxon>
        <taxon>Nepenthes</taxon>
    </lineage>
</organism>
<reference evidence="3" key="1">
    <citation type="submission" date="2023-05" db="EMBL/GenBank/DDBJ databases">
        <title>Nepenthes gracilis genome sequencing.</title>
        <authorList>
            <person name="Fukushima K."/>
        </authorList>
    </citation>
    <scope>NUCLEOTIDE SEQUENCE</scope>
    <source>
        <strain evidence="3">SING2019-196</strain>
    </source>
</reference>
<dbReference type="InterPro" id="IPR044304">
    <property type="entry name" value="NUBPL-like"/>
</dbReference>
<dbReference type="Gene3D" id="3.40.50.300">
    <property type="entry name" value="P-loop containing nucleotide triphosphate hydrolases"/>
    <property type="match status" value="1"/>
</dbReference>
<dbReference type="EMBL" id="BSYO01000030">
    <property type="protein sequence ID" value="GMH25753.1"/>
    <property type="molecule type" value="Genomic_DNA"/>
</dbReference>
<dbReference type="PANTHER" id="PTHR42961">
    <property type="entry name" value="IRON-SULFUR PROTEIN NUBPL"/>
    <property type="match status" value="1"/>
</dbReference>
<evidence type="ECO:0000256" key="1">
    <source>
        <dbReference type="ARBA" id="ARBA00022741"/>
    </source>
</evidence>
<accession>A0AAD3Y1K3</accession>